<dbReference type="EMBL" id="MG049916">
    <property type="protein sequence ID" value="AVC55492.1"/>
    <property type="molecule type" value="Genomic_DNA"/>
</dbReference>
<dbReference type="Gene3D" id="1.20.58.1610">
    <property type="entry name" value="NADH:ubiquinone/plastoquinone oxidoreductase, chain 3"/>
    <property type="match status" value="1"/>
</dbReference>
<evidence type="ECO:0000256" key="9">
    <source>
        <dbReference type="RuleBase" id="RU003640"/>
    </source>
</evidence>
<dbReference type="PANTHER" id="PTHR11058">
    <property type="entry name" value="NADH-UBIQUINONE OXIDOREDUCTASE CHAIN 3"/>
    <property type="match status" value="1"/>
</dbReference>
<evidence type="ECO:0000256" key="8">
    <source>
        <dbReference type="ARBA" id="ARBA00049551"/>
    </source>
</evidence>
<keyword evidence="4 9" id="KW-0813">Transport</keyword>
<gene>
    <name evidence="10" type="primary">ND3</name>
</gene>
<name>A0A343UJB4_9HEMI</name>
<keyword evidence="5 9" id="KW-0812">Transmembrane</keyword>
<organism evidence="10">
    <name type="scientific">Changeondelphax velitchkovskyi</name>
    <dbReference type="NCBI Taxonomy" id="1291384"/>
    <lineage>
        <taxon>Eukaryota</taxon>
        <taxon>Metazoa</taxon>
        <taxon>Ecdysozoa</taxon>
        <taxon>Arthropoda</taxon>
        <taxon>Hexapoda</taxon>
        <taxon>Insecta</taxon>
        <taxon>Pterygota</taxon>
        <taxon>Neoptera</taxon>
        <taxon>Paraneoptera</taxon>
        <taxon>Hemiptera</taxon>
        <taxon>Auchenorrhyncha</taxon>
        <taxon>Fulgoroidea</taxon>
        <taxon>Delphacidae</taxon>
        <taxon>Delphacinae</taxon>
        <taxon>Changeondelphax</taxon>
    </lineage>
</organism>
<dbReference type="GO" id="GO:0031966">
    <property type="term" value="C:mitochondrial membrane"/>
    <property type="evidence" value="ECO:0007669"/>
    <property type="project" value="UniProtKB-SubCell"/>
</dbReference>
<evidence type="ECO:0000256" key="1">
    <source>
        <dbReference type="ARBA" id="ARBA00004370"/>
    </source>
</evidence>
<evidence type="ECO:0000256" key="4">
    <source>
        <dbReference type="ARBA" id="ARBA00022448"/>
    </source>
</evidence>
<keyword evidence="7 9" id="KW-0472">Membrane</keyword>
<keyword evidence="9" id="KW-0679">Respiratory chain</keyword>
<keyword evidence="9" id="KW-0520">NAD</keyword>
<dbReference type="GeneID" id="36275588"/>
<dbReference type="Pfam" id="PF00507">
    <property type="entry name" value="Oxidored_q4"/>
    <property type="match status" value="1"/>
</dbReference>
<dbReference type="RefSeq" id="YP_009468946.1">
    <property type="nucleotide sequence ID" value="NC_037181.1"/>
</dbReference>
<keyword evidence="9" id="KW-0249">Electron transport</keyword>
<proteinExistence type="inferred from homology"/>
<comment type="catalytic activity">
    <reaction evidence="8 9">
        <text>a ubiquinone + NADH + 5 H(+)(in) = a ubiquinol + NAD(+) + 4 H(+)(out)</text>
        <dbReference type="Rhea" id="RHEA:29091"/>
        <dbReference type="Rhea" id="RHEA-COMP:9565"/>
        <dbReference type="Rhea" id="RHEA-COMP:9566"/>
        <dbReference type="ChEBI" id="CHEBI:15378"/>
        <dbReference type="ChEBI" id="CHEBI:16389"/>
        <dbReference type="ChEBI" id="CHEBI:17976"/>
        <dbReference type="ChEBI" id="CHEBI:57540"/>
        <dbReference type="ChEBI" id="CHEBI:57945"/>
        <dbReference type="EC" id="7.1.1.2"/>
    </reaction>
</comment>
<dbReference type="GO" id="GO:0030964">
    <property type="term" value="C:NADH dehydrogenase complex"/>
    <property type="evidence" value="ECO:0007669"/>
    <property type="project" value="TreeGrafter"/>
</dbReference>
<evidence type="ECO:0000256" key="7">
    <source>
        <dbReference type="ARBA" id="ARBA00023136"/>
    </source>
</evidence>
<dbReference type="EC" id="7.1.1.2" evidence="9"/>
<comment type="function">
    <text evidence="9">Core subunit of the mitochondrial membrane respiratory chain NADH dehydrogenase (Complex I) which catalyzes electron transfer from NADH through the respiratory chain, using ubiquinone as an electron acceptor. Essential for the catalytic activity of complex I.</text>
</comment>
<feature type="transmembrane region" description="Helical" evidence="9">
    <location>
        <begin position="88"/>
        <end position="104"/>
    </location>
</feature>
<dbReference type="PANTHER" id="PTHR11058:SF9">
    <property type="entry name" value="NADH-UBIQUINONE OXIDOREDUCTASE CHAIN 3"/>
    <property type="match status" value="1"/>
</dbReference>
<evidence type="ECO:0000256" key="5">
    <source>
        <dbReference type="ARBA" id="ARBA00022692"/>
    </source>
</evidence>
<keyword evidence="9" id="KW-0830">Ubiquinone</keyword>
<dbReference type="InterPro" id="IPR000440">
    <property type="entry name" value="NADH_UbQ/plastoQ_OxRdtase_su3"/>
</dbReference>
<feature type="transmembrane region" description="Helical" evidence="9">
    <location>
        <begin position="52"/>
        <end position="76"/>
    </location>
</feature>
<protein>
    <recommendedName>
        <fullName evidence="3 9">NADH-ubiquinone oxidoreductase chain 3</fullName>
        <ecNumber evidence="9">7.1.1.2</ecNumber>
    </recommendedName>
</protein>
<sequence length="116" mass="13664">MKIYQSILTASFLLIMLMSTSFLLSKKSILDLNKSSPFECGFSNFSSTRLSFSIHFFMIAILFLMFDIEIAIMLPMFISWKLMKIKEWFLMSILITSIILYGLYHEWMNGVMEWSK</sequence>
<dbReference type="InterPro" id="IPR038430">
    <property type="entry name" value="NDAH_ubi_oxred_su3_sf"/>
</dbReference>
<reference evidence="10" key="2">
    <citation type="journal article" date="2018" name="Mitochondrial DNA Part B Resour">
        <title>Sequencing and analysis of the complete mitochondrial genome of Changeondelphax velitchkovskyi (Hemiptera: Fulgoroidea).</title>
        <authorList>
            <person name="Huang Y.-X."/>
            <person name="Qin D.-Z."/>
        </authorList>
    </citation>
    <scope>NUCLEOTIDE SEQUENCE</scope>
</reference>
<dbReference type="AlphaFoldDB" id="A0A343UJB4"/>
<geneLocation type="mitochondrion" evidence="10"/>
<accession>A0A343UJB4</accession>
<reference evidence="10" key="1">
    <citation type="submission" date="2017-10" db="EMBL/GenBank/DDBJ databases">
        <authorList>
            <person name="Banno H."/>
            <person name="Chua N.-H."/>
        </authorList>
    </citation>
    <scope>NUCLEOTIDE SEQUENCE</scope>
</reference>
<dbReference type="CTD" id="4537"/>
<evidence type="ECO:0000313" key="10">
    <source>
        <dbReference type="EMBL" id="AVC55492.1"/>
    </source>
</evidence>
<dbReference type="GO" id="GO:0008137">
    <property type="term" value="F:NADH dehydrogenase (ubiquinone) activity"/>
    <property type="evidence" value="ECO:0007669"/>
    <property type="project" value="UniProtKB-UniRule"/>
</dbReference>
<comment type="subcellular location">
    <subcellularLocation>
        <location evidence="1">Membrane</location>
    </subcellularLocation>
    <subcellularLocation>
        <location evidence="9">Mitochondrion membrane</location>
        <topology evidence="9">Multi-pass membrane protein</topology>
    </subcellularLocation>
</comment>
<evidence type="ECO:0000256" key="6">
    <source>
        <dbReference type="ARBA" id="ARBA00022989"/>
    </source>
</evidence>
<keyword evidence="6 9" id="KW-1133">Transmembrane helix</keyword>
<evidence type="ECO:0000256" key="3">
    <source>
        <dbReference type="ARBA" id="ARBA00021007"/>
    </source>
</evidence>
<comment type="similarity">
    <text evidence="2 9">Belongs to the complex I subunit 3 family.</text>
</comment>
<keyword evidence="9" id="KW-1278">Translocase</keyword>
<keyword evidence="9 10" id="KW-0496">Mitochondrion</keyword>
<evidence type="ECO:0000256" key="2">
    <source>
        <dbReference type="ARBA" id="ARBA00008472"/>
    </source>
</evidence>